<name>A0A840QF37_9PSEU</name>
<keyword evidence="4 6" id="KW-1133">Transmembrane helix</keyword>
<dbReference type="InterPro" id="IPR050495">
    <property type="entry name" value="ATG22/LtaA_families"/>
</dbReference>
<feature type="transmembrane region" description="Helical" evidence="6">
    <location>
        <begin position="286"/>
        <end position="304"/>
    </location>
</feature>
<comment type="caution">
    <text evidence="8">The sequence shown here is derived from an EMBL/GenBank/DDBJ whole genome shotgun (WGS) entry which is preliminary data.</text>
</comment>
<dbReference type="PROSITE" id="PS50850">
    <property type="entry name" value="MFS"/>
    <property type="match status" value="1"/>
</dbReference>
<feature type="transmembrane region" description="Helical" evidence="6">
    <location>
        <begin position="196"/>
        <end position="215"/>
    </location>
</feature>
<dbReference type="InterPro" id="IPR020846">
    <property type="entry name" value="MFS_dom"/>
</dbReference>
<evidence type="ECO:0000256" key="3">
    <source>
        <dbReference type="ARBA" id="ARBA00022692"/>
    </source>
</evidence>
<feature type="domain" description="Major facilitator superfamily (MFS) profile" evidence="7">
    <location>
        <begin position="249"/>
        <end position="442"/>
    </location>
</feature>
<feature type="transmembrane region" description="Helical" evidence="6">
    <location>
        <begin position="155"/>
        <end position="176"/>
    </location>
</feature>
<dbReference type="SUPFAM" id="SSF103473">
    <property type="entry name" value="MFS general substrate transporter"/>
    <property type="match status" value="1"/>
</dbReference>
<dbReference type="GO" id="GO:0022857">
    <property type="term" value="F:transmembrane transporter activity"/>
    <property type="evidence" value="ECO:0007669"/>
    <property type="project" value="InterPro"/>
</dbReference>
<keyword evidence="9" id="KW-1185">Reference proteome</keyword>
<evidence type="ECO:0000313" key="8">
    <source>
        <dbReference type="EMBL" id="MBB5158510.1"/>
    </source>
</evidence>
<evidence type="ECO:0000256" key="2">
    <source>
        <dbReference type="ARBA" id="ARBA00022448"/>
    </source>
</evidence>
<dbReference type="Pfam" id="PF11700">
    <property type="entry name" value="ATG22"/>
    <property type="match status" value="1"/>
</dbReference>
<evidence type="ECO:0000313" key="9">
    <source>
        <dbReference type="Proteomes" id="UP000584374"/>
    </source>
</evidence>
<dbReference type="PRINTS" id="PR01036">
    <property type="entry name" value="TCRTETB"/>
</dbReference>
<dbReference type="PANTHER" id="PTHR23519:SF1">
    <property type="entry name" value="AUTOPHAGY-RELATED PROTEIN 22"/>
    <property type="match status" value="1"/>
</dbReference>
<dbReference type="GO" id="GO:0005886">
    <property type="term" value="C:plasma membrane"/>
    <property type="evidence" value="ECO:0007669"/>
    <property type="project" value="UniProtKB-SubCell"/>
</dbReference>
<feature type="transmembrane region" description="Helical" evidence="6">
    <location>
        <begin position="339"/>
        <end position="362"/>
    </location>
</feature>
<evidence type="ECO:0000256" key="4">
    <source>
        <dbReference type="ARBA" id="ARBA00022989"/>
    </source>
</evidence>
<evidence type="ECO:0000256" key="5">
    <source>
        <dbReference type="ARBA" id="ARBA00023136"/>
    </source>
</evidence>
<feature type="transmembrane region" description="Helical" evidence="6">
    <location>
        <begin position="374"/>
        <end position="399"/>
    </location>
</feature>
<feature type="transmembrane region" description="Helical" evidence="6">
    <location>
        <begin position="405"/>
        <end position="424"/>
    </location>
</feature>
<feature type="transmembrane region" description="Helical" evidence="6">
    <location>
        <begin position="90"/>
        <end position="108"/>
    </location>
</feature>
<gene>
    <name evidence="8" type="ORF">BJ970_006109</name>
</gene>
<dbReference type="RefSeq" id="WP_312864535.1">
    <property type="nucleotide sequence ID" value="NZ_JACHIW010000002.1"/>
</dbReference>
<accession>A0A840QF37</accession>
<feature type="transmembrane region" description="Helical" evidence="6">
    <location>
        <begin position="114"/>
        <end position="134"/>
    </location>
</feature>
<dbReference type="PANTHER" id="PTHR23519">
    <property type="entry name" value="AUTOPHAGY-RELATED PROTEIN 22"/>
    <property type="match status" value="1"/>
</dbReference>
<proteinExistence type="predicted"/>
<keyword evidence="2" id="KW-0813">Transport</keyword>
<dbReference type="Proteomes" id="UP000584374">
    <property type="component" value="Unassembled WGS sequence"/>
</dbReference>
<dbReference type="Gene3D" id="1.20.1250.20">
    <property type="entry name" value="MFS general substrate transporter like domains"/>
    <property type="match status" value="2"/>
</dbReference>
<keyword evidence="3 6" id="KW-0812">Transmembrane</keyword>
<dbReference type="AlphaFoldDB" id="A0A840QF37"/>
<evidence type="ECO:0000259" key="7">
    <source>
        <dbReference type="PROSITE" id="PS50850"/>
    </source>
</evidence>
<evidence type="ECO:0000256" key="1">
    <source>
        <dbReference type="ARBA" id="ARBA00004651"/>
    </source>
</evidence>
<organism evidence="8 9">
    <name type="scientific">Saccharopolyspora phatthalungensis</name>
    <dbReference type="NCBI Taxonomy" id="664693"/>
    <lineage>
        <taxon>Bacteria</taxon>
        <taxon>Bacillati</taxon>
        <taxon>Actinomycetota</taxon>
        <taxon>Actinomycetes</taxon>
        <taxon>Pseudonocardiales</taxon>
        <taxon>Pseudonocardiaceae</taxon>
        <taxon>Saccharopolyspora</taxon>
    </lineage>
</organism>
<reference evidence="8 9" key="1">
    <citation type="submission" date="2020-08" db="EMBL/GenBank/DDBJ databases">
        <title>Sequencing the genomes of 1000 actinobacteria strains.</title>
        <authorList>
            <person name="Klenk H.-P."/>
        </authorList>
    </citation>
    <scope>NUCLEOTIDE SEQUENCE [LARGE SCALE GENOMIC DNA]</scope>
    <source>
        <strain evidence="8 9">DSM 45584</strain>
    </source>
</reference>
<dbReference type="InterPro" id="IPR036259">
    <property type="entry name" value="MFS_trans_sf"/>
</dbReference>
<protein>
    <submittedName>
        <fullName evidence="8">UMF1 family MFS transporter</fullName>
    </submittedName>
</protein>
<dbReference type="InterPro" id="IPR024671">
    <property type="entry name" value="Atg22-like"/>
</dbReference>
<dbReference type="EMBL" id="JACHIW010000002">
    <property type="protein sequence ID" value="MBB5158510.1"/>
    <property type="molecule type" value="Genomic_DNA"/>
</dbReference>
<feature type="transmembrane region" description="Helical" evidence="6">
    <location>
        <begin position="58"/>
        <end position="78"/>
    </location>
</feature>
<sequence length="442" mass="46280">MVRSVNTPSRARRDVHGVISWALWDWGSAAFNTVILTFVFTVYLTESVAADPKKGSEALGLALTIAGVCIALVAPVTGQRSDAGGRRKQWLAVHTALVVASTAGLFFVQDSPSYLLLGLVLVSVGSVFSEFATVNYNATLLQVSTPATIGRISGFGWGMGYFGGLVALVVVLIGFVQPEVGLFGVTAQDGMNIRVVALFAAVWFAVFALPLFFFVPEVESSGEPLRRAFLGSYVVLGKRLARMWRTERRTLGFLVASAIYRDGLAAIFTFGGVIAAGSFGFTASEVVVFAIIANLVAGLGAFLGGRADDRFGPKTVIVTALVGLVVVGGALVVLPGKPAFWVCGLILATFLGPTQSASRTFLARIATPGREGEVFGLYATTGRAVSFLGPLAFSGFIALAGSQRAGMGGIVVILLIGLLAMLPVKAPERSGRTDEVTTGDAR</sequence>
<feature type="transmembrane region" description="Helical" evidence="6">
    <location>
        <begin position="21"/>
        <end position="43"/>
    </location>
</feature>
<keyword evidence="5 6" id="KW-0472">Membrane</keyword>
<feature type="transmembrane region" description="Helical" evidence="6">
    <location>
        <begin position="316"/>
        <end position="333"/>
    </location>
</feature>
<comment type="subcellular location">
    <subcellularLocation>
        <location evidence="1">Cell membrane</location>
        <topology evidence="1">Multi-pass membrane protein</topology>
    </subcellularLocation>
</comment>
<evidence type="ECO:0000256" key="6">
    <source>
        <dbReference type="SAM" id="Phobius"/>
    </source>
</evidence>
<feature type="transmembrane region" description="Helical" evidence="6">
    <location>
        <begin position="251"/>
        <end position="274"/>
    </location>
</feature>